<feature type="domain" description="MULE transposase" evidence="1">
    <location>
        <begin position="244"/>
        <end position="312"/>
    </location>
</feature>
<gene>
    <name evidence="2" type="primary">A06p026020.1_BraROA</name>
    <name evidence="2" type="ORF">IGI04_023289</name>
</gene>
<evidence type="ECO:0000313" key="2">
    <source>
        <dbReference type="EMBL" id="KAG5393326.1"/>
    </source>
</evidence>
<dbReference type="Proteomes" id="UP000823674">
    <property type="component" value="Chromosome A06"/>
</dbReference>
<sequence length="350" mass="39218">MYDNLIVSEGVLDDTLVIYNAENMPQNSASVDLIPAANNSPTISATVGLIPNPANGDDNLVINLDDSSLEDSMDSGVSAPNGMVLRCFSSNCQWRVYATKLKDSDVYEIRKLDPIHTCFVDDRSGYQSQVTHHVVGEMMKARFNGSSGGPKPGDIRQVMQGDHDVRISYWKAWRSREIALEYAKGNSRGSYNLFLDYLCKLAEANPGTLAEIETEYNEKIGNRFKYMFLAMGASIMGFEYMRKVVVVNGTHLRGKYAGCLLTAYAQDGNYQVFPLAIAIVDGENDNSWEWFFKKLQAFVPNTNNIVFVSYRHASILFGQDYLIGIGFEHWTCFHFPGCRYNIMTSNVVES</sequence>
<name>A0ABQ7M5S6_BRACM</name>
<accession>A0ABQ7M5S6</accession>
<organism evidence="2 3">
    <name type="scientific">Brassica rapa subsp. trilocularis</name>
    <dbReference type="NCBI Taxonomy" id="1813537"/>
    <lineage>
        <taxon>Eukaryota</taxon>
        <taxon>Viridiplantae</taxon>
        <taxon>Streptophyta</taxon>
        <taxon>Embryophyta</taxon>
        <taxon>Tracheophyta</taxon>
        <taxon>Spermatophyta</taxon>
        <taxon>Magnoliopsida</taxon>
        <taxon>eudicotyledons</taxon>
        <taxon>Gunneridae</taxon>
        <taxon>Pentapetalae</taxon>
        <taxon>rosids</taxon>
        <taxon>malvids</taxon>
        <taxon>Brassicales</taxon>
        <taxon>Brassicaceae</taxon>
        <taxon>Brassiceae</taxon>
        <taxon>Brassica</taxon>
    </lineage>
</organism>
<evidence type="ECO:0000259" key="1">
    <source>
        <dbReference type="Pfam" id="PF10551"/>
    </source>
</evidence>
<evidence type="ECO:0000313" key="3">
    <source>
        <dbReference type="Proteomes" id="UP000823674"/>
    </source>
</evidence>
<dbReference type="Pfam" id="PF10551">
    <property type="entry name" value="MULE"/>
    <property type="match status" value="1"/>
</dbReference>
<keyword evidence="3" id="KW-1185">Reference proteome</keyword>
<dbReference type="PANTHER" id="PTHR31973:SF187">
    <property type="entry name" value="MUTATOR TRANSPOSASE MUDRA PROTEIN"/>
    <property type="match status" value="1"/>
</dbReference>
<dbReference type="PANTHER" id="PTHR31973">
    <property type="entry name" value="POLYPROTEIN, PUTATIVE-RELATED"/>
    <property type="match status" value="1"/>
</dbReference>
<reference evidence="2 3" key="1">
    <citation type="submission" date="2021-03" db="EMBL/GenBank/DDBJ databases">
        <authorList>
            <person name="King G.J."/>
            <person name="Bancroft I."/>
            <person name="Baten A."/>
            <person name="Bloomfield J."/>
            <person name="Borpatragohain P."/>
            <person name="He Z."/>
            <person name="Irish N."/>
            <person name="Irwin J."/>
            <person name="Liu K."/>
            <person name="Mauleon R.P."/>
            <person name="Moore J."/>
            <person name="Morris R."/>
            <person name="Ostergaard L."/>
            <person name="Wang B."/>
            <person name="Wells R."/>
        </authorList>
    </citation>
    <scope>NUCLEOTIDE SEQUENCE [LARGE SCALE GENOMIC DNA]</scope>
    <source>
        <strain evidence="2">R-o-18</strain>
        <tissue evidence="2">Leaf</tissue>
    </source>
</reference>
<dbReference type="EMBL" id="JADBGQ010000006">
    <property type="protein sequence ID" value="KAG5393326.1"/>
    <property type="molecule type" value="Genomic_DNA"/>
</dbReference>
<dbReference type="InterPro" id="IPR018289">
    <property type="entry name" value="MULE_transposase_dom"/>
</dbReference>
<proteinExistence type="predicted"/>
<comment type="caution">
    <text evidence="2">The sequence shown here is derived from an EMBL/GenBank/DDBJ whole genome shotgun (WGS) entry which is preliminary data.</text>
</comment>
<protein>
    <recommendedName>
        <fullName evidence="1">MULE transposase domain-containing protein</fullName>
    </recommendedName>
</protein>